<evidence type="ECO:0000313" key="2">
    <source>
        <dbReference type="EMBL" id="ANX00209.1"/>
    </source>
</evidence>
<reference evidence="2 3" key="1">
    <citation type="submission" date="2016-02" db="EMBL/GenBank/DDBJ databases">
        <title>Comparison of Clostridium stercorarium subspecies using comparative genomics and transcriptomics.</title>
        <authorList>
            <person name="Schellenberg J."/>
            <person name="Thallinger G."/>
            <person name="Levin D.B."/>
            <person name="Zhang X."/>
            <person name="Alvare G."/>
            <person name="Fristensky B."/>
            <person name="Sparling R."/>
        </authorList>
    </citation>
    <scope>NUCLEOTIDE SEQUENCE [LARGE SCALE GENOMIC DNA]</scope>
    <source>
        <strain evidence="2 3">DSM 9219</strain>
    </source>
</reference>
<dbReference type="RefSeq" id="WP_065820467.1">
    <property type="nucleotide sequence ID" value="NZ_CP014673.1"/>
</dbReference>
<sequence>MSVQVLIATMNQTDHSLLKKMNIQSDAIVSNQCDFNKIEEFTYNGYNIKFISFAEKGVGLNRNNALMRADADYCLFADDDLVYVDGYPQIVENEFKKHPNADVLIFNLIEQERKKSTISKEFKVNWFNFMRFGTSRIAIRTKSIHFNGIFFNLYFGGGAKYSFGEDTLFLASCLKKKLKIIAVPVYIARLTNERPSTWFRGYTDQYFYDKGVLFYQISKRYCKFLCLQDVIRHRKLYSNGGMWDNFKIMAYAINDIRHGKLR</sequence>
<proteinExistence type="predicted"/>
<organism evidence="2 3">
    <name type="scientific">Thermoclostridium stercorarium subsp. leptospartum DSM 9219</name>
    <dbReference type="NCBI Taxonomy" id="1346611"/>
    <lineage>
        <taxon>Bacteria</taxon>
        <taxon>Bacillati</taxon>
        <taxon>Bacillota</taxon>
        <taxon>Clostridia</taxon>
        <taxon>Eubacteriales</taxon>
        <taxon>Oscillospiraceae</taxon>
        <taxon>Thermoclostridium</taxon>
    </lineage>
</organism>
<name>A0A1B1YHH4_THEST</name>
<protein>
    <recommendedName>
        <fullName evidence="1">Glycosyltransferase 2-like domain-containing protein</fullName>
    </recommendedName>
</protein>
<gene>
    <name evidence="2" type="ORF">CSTERLE_00680</name>
</gene>
<evidence type="ECO:0000313" key="3">
    <source>
        <dbReference type="Proteomes" id="UP000092931"/>
    </source>
</evidence>
<dbReference type="AlphaFoldDB" id="A0A1B1YHH4"/>
<accession>A0A1B1YHH4</accession>
<dbReference type="CDD" id="cd00761">
    <property type="entry name" value="Glyco_tranf_GTA_type"/>
    <property type="match status" value="1"/>
</dbReference>
<dbReference type="Pfam" id="PF00535">
    <property type="entry name" value="Glycos_transf_2"/>
    <property type="match status" value="1"/>
</dbReference>
<dbReference type="EMBL" id="CP014673">
    <property type="protein sequence ID" value="ANX00209.1"/>
    <property type="molecule type" value="Genomic_DNA"/>
</dbReference>
<dbReference type="Proteomes" id="UP000092931">
    <property type="component" value="Chromosome"/>
</dbReference>
<dbReference type="SUPFAM" id="SSF53448">
    <property type="entry name" value="Nucleotide-diphospho-sugar transferases"/>
    <property type="match status" value="1"/>
</dbReference>
<dbReference type="InterPro" id="IPR029044">
    <property type="entry name" value="Nucleotide-diphossugar_trans"/>
</dbReference>
<dbReference type="Gene3D" id="3.90.550.10">
    <property type="entry name" value="Spore Coat Polysaccharide Biosynthesis Protein SpsA, Chain A"/>
    <property type="match status" value="1"/>
</dbReference>
<dbReference type="InterPro" id="IPR001173">
    <property type="entry name" value="Glyco_trans_2-like"/>
</dbReference>
<feature type="domain" description="Glycosyltransferase 2-like" evidence="1">
    <location>
        <begin position="39"/>
        <end position="153"/>
    </location>
</feature>
<evidence type="ECO:0000259" key="1">
    <source>
        <dbReference type="Pfam" id="PF00535"/>
    </source>
</evidence>